<comment type="catalytic activity">
    <reaction evidence="10">
        <text>ATP + H2O = ADP + phosphate + H(+)</text>
        <dbReference type="Rhea" id="RHEA:13065"/>
        <dbReference type="ChEBI" id="CHEBI:15377"/>
        <dbReference type="ChEBI" id="CHEBI:15378"/>
        <dbReference type="ChEBI" id="CHEBI:30616"/>
        <dbReference type="ChEBI" id="CHEBI:43474"/>
        <dbReference type="ChEBI" id="CHEBI:456216"/>
        <dbReference type="EC" id="5.6.2.3"/>
    </reaction>
</comment>
<comment type="caution">
    <text evidence="14">The sequence shown here is derived from an EMBL/GenBank/DDBJ whole genome shotgun (WGS) entry which is preliminary data.</text>
</comment>
<evidence type="ECO:0000256" key="1">
    <source>
        <dbReference type="ARBA" id="ARBA00022741"/>
    </source>
</evidence>
<feature type="region of interest" description="Disordered" evidence="12">
    <location>
        <begin position="798"/>
        <end position="830"/>
    </location>
</feature>
<dbReference type="Pfam" id="PF21530">
    <property type="entry name" value="Pif1_2B_dom"/>
    <property type="match status" value="1"/>
</dbReference>
<evidence type="ECO:0000256" key="11">
    <source>
        <dbReference type="SAM" id="Coils"/>
    </source>
</evidence>
<keyword evidence="7" id="KW-0238">DNA-binding</keyword>
<dbReference type="PANTHER" id="PTHR47642:SF5">
    <property type="entry name" value="ATP-DEPENDENT DNA HELICASE"/>
    <property type="match status" value="1"/>
</dbReference>
<dbReference type="InterPro" id="IPR046700">
    <property type="entry name" value="DUF6570"/>
</dbReference>
<keyword evidence="6 10" id="KW-0067">ATP-binding</keyword>
<dbReference type="GO" id="GO:0000723">
    <property type="term" value="P:telomere maintenance"/>
    <property type="evidence" value="ECO:0007669"/>
    <property type="project" value="InterPro"/>
</dbReference>
<organism evidence="14 15">
    <name type="scientific">Mytilus edulis</name>
    <name type="common">Blue mussel</name>
    <dbReference type="NCBI Taxonomy" id="6550"/>
    <lineage>
        <taxon>Eukaryota</taxon>
        <taxon>Metazoa</taxon>
        <taxon>Spiralia</taxon>
        <taxon>Lophotrochozoa</taxon>
        <taxon>Mollusca</taxon>
        <taxon>Bivalvia</taxon>
        <taxon>Autobranchia</taxon>
        <taxon>Pteriomorphia</taxon>
        <taxon>Mytilida</taxon>
        <taxon>Mytiloidea</taxon>
        <taxon>Mytilidae</taxon>
        <taxon>Mytilinae</taxon>
        <taxon>Mytilus</taxon>
    </lineage>
</organism>
<keyword evidence="11" id="KW-0175">Coiled coil</keyword>
<gene>
    <name evidence="14" type="ORF">MEDL_58991</name>
</gene>
<dbReference type="CDD" id="cd00238">
    <property type="entry name" value="ERp29c"/>
    <property type="match status" value="1"/>
</dbReference>
<dbReference type="Gene3D" id="3.40.50.300">
    <property type="entry name" value="P-loop containing nucleotide triphosphate hydrolases"/>
    <property type="match status" value="1"/>
</dbReference>
<dbReference type="CDD" id="cd22755">
    <property type="entry name" value="OTU_CeDUB-like"/>
    <property type="match status" value="1"/>
</dbReference>
<dbReference type="GO" id="GO:0005524">
    <property type="term" value="F:ATP binding"/>
    <property type="evidence" value="ECO:0007669"/>
    <property type="project" value="UniProtKB-KW"/>
</dbReference>
<keyword evidence="10" id="KW-0233">DNA recombination</keyword>
<evidence type="ECO:0000256" key="2">
    <source>
        <dbReference type="ARBA" id="ARBA00022763"/>
    </source>
</evidence>
<dbReference type="Pfam" id="PF20209">
    <property type="entry name" value="DUF6570"/>
    <property type="match status" value="1"/>
</dbReference>
<dbReference type="SUPFAM" id="SSF56219">
    <property type="entry name" value="DNase I-like"/>
    <property type="match status" value="1"/>
</dbReference>
<dbReference type="EC" id="5.6.2.3" evidence="10"/>
<feature type="domain" description="OTU" evidence="13">
    <location>
        <begin position="69"/>
        <end position="200"/>
    </location>
</feature>
<dbReference type="GO" id="GO:0005783">
    <property type="term" value="C:endoplasmic reticulum"/>
    <property type="evidence" value="ECO:0007669"/>
    <property type="project" value="InterPro"/>
</dbReference>
<keyword evidence="15" id="KW-1185">Reference proteome</keyword>
<dbReference type="InterPro" id="IPR003593">
    <property type="entry name" value="AAA+_ATPase"/>
</dbReference>
<protein>
    <recommendedName>
        <fullName evidence="10">ATP-dependent DNA helicase</fullName>
        <ecNumber evidence="10">5.6.2.3</ecNumber>
    </recommendedName>
</protein>
<dbReference type="InterPro" id="IPR011679">
    <property type="entry name" value="ERp29_C"/>
</dbReference>
<dbReference type="Gene3D" id="3.60.10.10">
    <property type="entry name" value="Endonuclease/exonuclease/phosphatase"/>
    <property type="match status" value="1"/>
</dbReference>
<evidence type="ECO:0000256" key="12">
    <source>
        <dbReference type="SAM" id="MobiDB-lite"/>
    </source>
</evidence>
<evidence type="ECO:0000256" key="6">
    <source>
        <dbReference type="ARBA" id="ARBA00022840"/>
    </source>
</evidence>
<feature type="coiled-coil region" evidence="11">
    <location>
        <begin position="2333"/>
        <end position="2360"/>
    </location>
</feature>
<dbReference type="Pfam" id="PF14214">
    <property type="entry name" value="Helitron_like_N"/>
    <property type="match status" value="1"/>
</dbReference>
<dbReference type="Proteomes" id="UP000683360">
    <property type="component" value="Unassembled WGS sequence"/>
</dbReference>
<feature type="region of interest" description="Disordered" evidence="12">
    <location>
        <begin position="232"/>
        <end position="387"/>
    </location>
</feature>
<dbReference type="InterPro" id="IPR036356">
    <property type="entry name" value="ERp29_C_sf"/>
</dbReference>
<dbReference type="Gene3D" id="3.90.70.80">
    <property type="match status" value="1"/>
</dbReference>
<reference evidence="14" key="1">
    <citation type="submission" date="2021-03" db="EMBL/GenBank/DDBJ databases">
        <authorList>
            <person name="Bekaert M."/>
        </authorList>
    </citation>
    <scope>NUCLEOTIDE SEQUENCE</scope>
</reference>
<keyword evidence="5" id="KW-0256">Endoplasmic reticulum</keyword>
<dbReference type="CDD" id="cd18809">
    <property type="entry name" value="SF1_C_RecD"/>
    <property type="match status" value="1"/>
</dbReference>
<feature type="compositionally biased region" description="Basic and acidic residues" evidence="12">
    <location>
        <begin position="357"/>
        <end position="366"/>
    </location>
</feature>
<dbReference type="InterPro" id="IPR049163">
    <property type="entry name" value="Pif1-like_2B_dom"/>
</dbReference>
<keyword evidence="8 10" id="KW-0234">DNA repair</keyword>
<dbReference type="GO" id="GO:0006310">
    <property type="term" value="P:DNA recombination"/>
    <property type="evidence" value="ECO:0007669"/>
    <property type="project" value="UniProtKB-KW"/>
</dbReference>
<dbReference type="InterPro" id="IPR027417">
    <property type="entry name" value="P-loop_NTPase"/>
</dbReference>
<dbReference type="InterPro" id="IPR038765">
    <property type="entry name" value="Papain-like_cys_pep_sf"/>
</dbReference>
<sequence length="2424" mass="279744">MARNRAKRIKDKKRKQQFREKISSSYVYFPVNTEGKERMQLLLNLKSSKTQNINQATDVLSSLQLAAPATFETITGDGNCFFAALSYTICGHQRFHDIIRHRICNHFIQNQNDLKGYLPPQYKGNANSYLVNTRMRENKTWATEVEIFTASHLLQTDIYTYTKSGVHWVWLKHSTITLSDNRGIYLYHRNLNHYDVVLTTSTQPVLQNFSSGLQTYLCDQLKKETQKIRKAEVKDKTRQNSTTKEHYLENKKIKEKKDKEKKNRNERLRYSTDKVYKEHKNKSDRLKYSTDKVHKEKKKKSGRLKYSTDKVYKEHKKKSDRLKYSTDKVYKEHKNKSDRLKYSTDKVYKEHKKKSDRLKYSTDKVHKEKKKKSGRLKEHKNKSDRLKYSTDKVYKEKKKKSDRLKYSTDKVYKEHKKKSDRLKYSTDNVYKEHKKKIDRLRYQTILKYKQSKQVSSIMKYANNSVFRNKLKEMSKSKYRTNTDFQMRLKTQYSKKYKNNAEFREKVKSVSKNKYQRYESIRNKLKASSIKRYSSDPLFRCELKTMLKTKYHNDKYFREKKIANRNSVQKAIKKFQKSIQDHPVYVCTVCIRSLYKSQVKKCNRAKYSNEKASECLTGNFVHTCDKHCKVKCEKANEWICFTCHRHLSVNNMPPQAQANGLYLEPIPPELEKLNDLERQLVALRIPFMKILCLPKGGQCGVKGPCINVPCDLNSVTATLPRPINDAQLIKVKLKRKVEYKGYHKFGWINPANVQEAVQFLLKNNKWYKDVQLRNLWYTEDDSDLIVCNNSLEMDILNGESSKDSKEESKNNDAGTISDDEGEHEQSKDIEDNDIAAYPVDTCLQPIDLGQEILDTDGKVFCLAPGENQIPKSIFKEKGIDAMAFPHLHPGGEFGYSMERQVRLTPSKYFNARLLSADTRFATDSQYIFFAQYVTEIMNVTSNISIALRKGKQKSEDGQKVNASMLTKPDSLKKILKSDVGFRFLQPVRGTPPYWERTMKDLYAMIRQIGIPTFFLTFSAGETRWDDVLNTLLQVSHDRRNIGDLQWTDKCKLIKDNPVICARLFDHRVKALFTDILMSPAQPIGKIVDFFFRTEFQQRGSPHIHCLVWIDGAPKLNQDSDKDVCRFVDQHITCQLPDKDKNPKLYEIVTSVQMHSKSHTKSCKKHSTTCRFNFPRPPICNTFIARIETDELEKEDKSTQKTPSTAEELDEVCKPKRSAKQILKDVWAVITSYDSLSELTLKDIFTMANTTYSKYKQCLQTVTTKNVIHHKRNLSDLWVNNYNQYLLSAWNANIDIQFVTDVYSCVAYILSYISKSEGEMSELLLNAKKEAVKGNQDSASTMKQIGQVYMNNREVSAQEAVYRVCSFKLKDCSRNVIFIPTGSNPLKMSLPINIIRSRKDDDENIWMITIFEKYYERPCSSQFDNLCLADFCSLYNIYPISQRPKSSKTNLVYEMQNNLGFVKQKCKGKENINRYPRFNRKKAPEEFFLSLLQLYLPHRSADIKPQLYLRYEDFVKIGILPDGSKVLDIVNYNRERYETDPEELEKAWEDLQQGNIQQDAWAQIAPEAEAERLEIEMEKPVKIPEENEDLPEFDVFVSKTHSSNPNQLVEIKKPKTTVNEIRSSVRQLNEKQQEIYYEIRKWCIEVTLNKEPEPFHLFLTGGAGTGKTHLVRCIYHEANRILSKTASTPDATSVLLTAPTGTAAFNIEGSTIHSAFAINKAIKLPYKPLGESLVNSLRAKYESVRILVIDEISMVDHKLLSYIHGRLSQIKQTKTYFGNIAILAVGDFYQLPPVRASPLYRDISSVFLDLWNPVFKIVILTEIMRQKDDQQFALLLNRIRTHIKGQPFSEDDLTVLSSVSVSKIPESSANVLHIFPTNKEVNSHNEHMIKDVCQQTVKSKAKDFFKNSLTGQLSQKDEPYSTYTSEDLQDVIELGLCARIMLIRNIDTTDGLVNGAFGSITGIEKSQNDEIRAVYVKFDHPESGKKHISKLAQTKSLPKDSVRISPVEEVLHGKNVTRKQLPLRLGWAATIHKVQGMTVKEIVVSLKRTFAPGMAYVALSRVSSLKGMHIIDFDPKVIYASEDITIALDSMESFHLAKAATEPSVEHSLTITFHNTEGLLPHKEDITQATVMKNADIICFNETWLKKETYLPPSLLPDFILCSKSRSEAYTSTSPYSTLAAAERGGVATLVHKDVHFSKKKYSAVNIEYVAIQIEKPTKLVLINIYRPPVYPLQLFCHNLVHLLDEVDSKENLPVAIMGDFNDNVFQLNSKILELLTNYGYKQIVQQMTTESGSCLDLVFVKNFGKCPTCLWLGLPDCLQEFDELVTKFYNAADNDKKTAVVTEVEKAAEKLKEESQKKSAEIYIKTMKKVLEKGESFIAEEVKRVEKIRDGKISDKKREQLGSRLNILTSFKLLLKKAKKGKDEL</sequence>
<dbReference type="InterPro" id="IPR025476">
    <property type="entry name" value="Helitron_helicase-like"/>
</dbReference>
<feature type="compositionally biased region" description="Basic and acidic residues" evidence="12">
    <location>
        <begin position="232"/>
        <end position="294"/>
    </location>
</feature>
<accession>A0A8S3USL1</accession>
<dbReference type="Pfam" id="PF07749">
    <property type="entry name" value="ERp29"/>
    <property type="match status" value="1"/>
</dbReference>
<evidence type="ECO:0000256" key="10">
    <source>
        <dbReference type="RuleBase" id="RU363044"/>
    </source>
</evidence>
<dbReference type="Pfam" id="PF02338">
    <property type="entry name" value="OTU"/>
    <property type="match status" value="1"/>
</dbReference>
<evidence type="ECO:0000256" key="7">
    <source>
        <dbReference type="ARBA" id="ARBA00023125"/>
    </source>
</evidence>
<evidence type="ECO:0000259" key="13">
    <source>
        <dbReference type="PROSITE" id="PS50802"/>
    </source>
</evidence>
<feature type="compositionally biased region" description="Basic and acidic residues" evidence="12">
    <location>
        <begin position="321"/>
        <end position="348"/>
    </location>
</feature>
<keyword evidence="9" id="KW-0413">Isomerase</keyword>
<dbReference type="GO" id="GO:0006281">
    <property type="term" value="P:DNA repair"/>
    <property type="evidence" value="ECO:0007669"/>
    <property type="project" value="UniProtKB-KW"/>
</dbReference>
<comment type="cofactor">
    <cofactor evidence="10">
        <name>Mg(2+)</name>
        <dbReference type="ChEBI" id="CHEBI:18420"/>
    </cofactor>
</comment>
<dbReference type="FunFam" id="1.20.1150.12:FF:000001">
    <property type="entry name" value="Endoplasmic reticulum resident protein 29"/>
    <property type="match status" value="1"/>
</dbReference>
<evidence type="ECO:0000256" key="9">
    <source>
        <dbReference type="ARBA" id="ARBA00023235"/>
    </source>
</evidence>
<dbReference type="InterPro" id="IPR010285">
    <property type="entry name" value="DNA_helicase_pif1-like_DEAD"/>
</dbReference>
<dbReference type="Gene3D" id="1.20.1150.12">
    <property type="entry name" value="Endoplasmic reticulum resident protein 29, C-terminal domain"/>
    <property type="match status" value="1"/>
</dbReference>
<dbReference type="Pfam" id="PF05970">
    <property type="entry name" value="PIF1"/>
    <property type="match status" value="1"/>
</dbReference>
<dbReference type="GO" id="GO:0016787">
    <property type="term" value="F:hydrolase activity"/>
    <property type="evidence" value="ECO:0007669"/>
    <property type="project" value="UniProtKB-KW"/>
</dbReference>
<evidence type="ECO:0000256" key="4">
    <source>
        <dbReference type="ARBA" id="ARBA00022806"/>
    </source>
</evidence>
<keyword evidence="4 10" id="KW-0347">Helicase</keyword>
<dbReference type="SUPFAM" id="SSF54001">
    <property type="entry name" value="Cysteine proteinases"/>
    <property type="match status" value="1"/>
</dbReference>
<evidence type="ECO:0000313" key="14">
    <source>
        <dbReference type="EMBL" id="CAG2247059.1"/>
    </source>
</evidence>
<dbReference type="OrthoDB" id="10040528at2759"/>
<feature type="compositionally biased region" description="Basic and acidic residues" evidence="12">
    <location>
        <begin position="799"/>
        <end position="809"/>
    </location>
</feature>
<evidence type="ECO:0000256" key="5">
    <source>
        <dbReference type="ARBA" id="ARBA00022824"/>
    </source>
</evidence>
<dbReference type="SUPFAM" id="SSF47933">
    <property type="entry name" value="ERP29 C domain-like"/>
    <property type="match status" value="1"/>
</dbReference>
<keyword evidence="1 10" id="KW-0547">Nucleotide-binding</keyword>
<dbReference type="InterPro" id="IPR036691">
    <property type="entry name" value="Endo/exonu/phosph_ase_sf"/>
</dbReference>
<comment type="similarity">
    <text evidence="10">Belongs to the helicase family.</text>
</comment>
<name>A0A8S3USL1_MYTED</name>
<dbReference type="SUPFAM" id="SSF52540">
    <property type="entry name" value="P-loop containing nucleoside triphosphate hydrolases"/>
    <property type="match status" value="2"/>
</dbReference>
<dbReference type="PROSITE" id="PS50802">
    <property type="entry name" value="OTU"/>
    <property type="match status" value="1"/>
</dbReference>
<dbReference type="SMART" id="SM00382">
    <property type="entry name" value="AAA"/>
    <property type="match status" value="1"/>
</dbReference>
<evidence type="ECO:0000256" key="8">
    <source>
        <dbReference type="ARBA" id="ARBA00023204"/>
    </source>
</evidence>
<evidence type="ECO:0000313" key="15">
    <source>
        <dbReference type="Proteomes" id="UP000683360"/>
    </source>
</evidence>
<dbReference type="Pfam" id="PF03372">
    <property type="entry name" value="Exo_endo_phos"/>
    <property type="match status" value="1"/>
</dbReference>
<feature type="compositionally biased region" description="Basic residues" evidence="12">
    <location>
        <begin position="367"/>
        <end position="380"/>
    </location>
</feature>
<dbReference type="EMBL" id="CAJPWZ010002889">
    <property type="protein sequence ID" value="CAG2247059.1"/>
    <property type="molecule type" value="Genomic_DNA"/>
</dbReference>
<dbReference type="InterPro" id="IPR005135">
    <property type="entry name" value="Endo/exonuclease/phosphatase"/>
</dbReference>
<keyword evidence="2 10" id="KW-0227">DNA damage</keyword>
<dbReference type="PANTHER" id="PTHR47642">
    <property type="entry name" value="ATP-DEPENDENT DNA HELICASE"/>
    <property type="match status" value="1"/>
</dbReference>
<dbReference type="GO" id="GO:0043139">
    <property type="term" value="F:5'-3' DNA helicase activity"/>
    <property type="evidence" value="ECO:0007669"/>
    <property type="project" value="UniProtKB-EC"/>
</dbReference>
<dbReference type="InterPro" id="IPR051055">
    <property type="entry name" value="PIF1_helicase"/>
</dbReference>
<proteinExistence type="inferred from homology"/>
<evidence type="ECO:0000256" key="3">
    <source>
        <dbReference type="ARBA" id="ARBA00022801"/>
    </source>
</evidence>
<keyword evidence="3 10" id="KW-0378">Hydrolase</keyword>
<dbReference type="InterPro" id="IPR003323">
    <property type="entry name" value="OTU_dom"/>
</dbReference>